<dbReference type="EMBL" id="JASBNA010000002">
    <property type="protein sequence ID" value="KAK7695336.1"/>
    <property type="molecule type" value="Genomic_DNA"/>
</dbReference>
<organism evidence="2 3">
    <name type="scientific">Cerrena zonata</name>
    <dbReference type="NCBI Taxonomy" id="2478898"/>
    <lineage>
        <taxon>Eukaryota</taxon>
        <taxon>Fungi</taxon>
        <taxon>Dikarya</taxon>
        <taxon>Basidiomycota</taxon>
        <taxon>Agaricomycotina</taxon>
        <taxon>Agaricomycetes</taxon>
        <taxon>Polyporales</taxon>
        <taxon>Cerrenaceae</taxon>
        <taxon>Cerrena</taxon>
    </lineage>
</organism>
<accession>A0AAW0GRR2</accession>
<proteinExistence type="predicted"/>
<feature type="region of interest" description="Disordered" evidence="1">
    <location>
        <begin position="336"/>
        <end position="395"/>
    </location>
</feature>
<feature type="compositionally biased region" description="Basic residues" evidence="1">
    <location>
        <begin position="352"/>
        <end position="362"/>
    </location>
</feature>
<sequence>MPKPSSTYCTLADLPFELYSDILDYVPKHELQKAAVGLIGAIPRSPVPRHYALRCVRLTYPGQIIRLYQRLRKEKEIVYLIETFLLETWNADADSVVNVMKLLVKFGRTKEVRMFIGLNFTPEHVLEIFQTPWADLKLLSLRFRPYVQRATYYQFLAGAYFDSTLEALSKWPGEDCLLPKLSIIQDPIDSSLAPSNKFAQPIVFFSLDPIQKLAVSQLAYEVKHLRIRIPARRFTKFLHSAPGSYPSLNLLDISTSHVAEADVEAILGRFNKLEHLIMDGCGVISQRATMEDEERRALWVGLGKTMAIAGKKAARQREKKLKQWFEMIDLQHAMERSKIQENDQPVQPARPAPRRRANKGRKGLATSTISLRKTPPPRDSPRDYQGGTNSSITVPTRRIRIVAPQPRLLTVSLNAPVHRGTSNLSTVCDSIRADFEQGWAEGLSILARDRHQVKQSRQLGVQVFMFRHSCDSEDEDDEIDTETGLQGLVEVQSEQDLSLREDSCPVLCLAGTGQMDAEGHTEGCGHSMGWRVWDDEL</sequence>
<keyword evidence="3" id="KW-1185">Reference proteome</keyword>
<evidence type="ECO:0000256" key="1">
    <source>
        <dbReference type="SAM" id="MobiDB-lite"/>
    </source>
</evidence>
<dbReference type="AlphaFoldDB" id="A0AAW0GRR2"/>
<gene>
    <name evidence="2" type="ORF">QCA50_002527</name>
</gene>
<dbReference type="Proteomes" id="UP001385951">
    <property type="component" value="Unassembled WGS sequence"/>
</dbReference>
<name>A0AAW0GRR2_9APHY</name>
<evidence type="ECO:0008006" key="4">
    <source>
        <dbReference type="Google" id="ProtNLM"/>
    </source>
</evidence>
<evidence type="ECO:0000313" key="3">
    <source>
        <dbReference type="Proteomes" id="UP001385951"/>
    </source>
</evidence>
<protein>
    <recommendedName>
        <fullName evidence="4">F-box domain-containing protein</fullName>
    </recommendedName>
</protein>
<comment type="caution">
    <text evidence="2">The sequence shown here is derived from an EMBL/GenBank/DDBJ whole genome shotgun (WGS) entry which is preliminary data.</text>
</comment>
<evidence type="ECO:0000313" key="2">
    <source>
        <dbReference type="EMBL" id="KAK7695336.1"/>
    </source>
</evidence>
<reference evidence="2 3" key="1">
    <citation type="submission" date="2022-09" db="EMBL/GenBank/DDBJ databases">
        <authorList>
            <person name="Palmer J.M."/>
        </authorList>
    </citation>
    <scope>NUCLEOTIDE SEQUENCE [LARGE SCALE GENOMIC DNA]</scope>
    <source>
        <strain evidence="2 3">DSM 7382</strain>
    </source>
</reference>